<feature type="region of interest" description="Disordered" evidence="1">
    <location>
        <begin position="282"/>
        <end position="304"/>
    </location>
</feature>
<dbReference type="PANTHER" id="PTHR40465">
    <property type="entry name" value="CHROMOSOME 1, WHOLE GENOME SHOTGUN SEQUENCE"/>
    <property type="match status" value="1"/>
</dbReference>
<dbReference type="EMBL" id="AACS02000005">
    <property type="protein sequence ID" value="EAU82302.2"/>
    <property type="molecule type" value="Genomic_DNA"/>
</dbReference>
<dbReference type="Proteomes" id="UP000001861">
    <property type="component" value="Unassembled WGS sequence"/>
</dbReference>
<dbReference type="HOGENOM" id="CLU_046025_5_0_1"/>
<feature type="transmembrane region" description="Helical" evidence="2">
    <location>
        <begin position="256"/>
        <end position="276"/>
    </location>
</feature>
<evidence type="ECO:0000313" key="4">
    <source>
        <dbReference type="EMBL" id="EAU82302.2"/>
    </source>
</evidence>
<evidence type="ECO:0000313" key="5">
    <source>
        <dbReference type="Proteomes" id="UP000001861"/>
    </source>
</evidence>
<keyword evidence="2" id="KW-0472">Membrane</keyword>
<name>A8P8B1_COPC7</name>
<dbReference type="STRING" id="240176.A8P8B1"/>
<dbReference type="GeneID" id="6016151"/>
<evidence type="ECO:0000256" key="2">
    <source>
        <dbReference type="SAM" id="Phobius"/>
    </source>
</evidence>
<gene>
    <name evidence="4" type="ORF">CC1G_08914</name>
</gene>
<keyword evidence="2" id="KW-0812">Transmembrane</keyword>
<dbReference type="Pfam" id="PF20152">
    <property type="entry name" value="DUF6534"/>
    <property type="match status" value="1"/>
</dbReference>
<sequence>MSTPTTDPRLTVGPILVGSLASFMFFGGYFIQAFSYTQDALNATHQQKRFHILGEDKAIHLLGPATPTLVLKVAFVTLLEIANLSMIFHSVWHAFIMAFRDPALATVPATSGPALQMMNGVVACTVQAFFGWRIWVLSSKKIEKGLSVMITLLAVSGLALAIGVATQFIYLISGRAPTANVNVLAGLQLSFHLVCDALITLSMIMVFAGYKERIAITETKNLLNALTMNTLENGLATTVVASLNLAFFLARPGDMIHAAFHYLIGRLYANVLLASLNNRRRMGSSHSRNTHTTSSHSISINHRNPTMRFGIGMTTLGPSNHSKRASRIVSGGSVHDQDKSSPDVLISVSKEVYIRDQ</sequence>
<keyword evidence="2" id="KW-1133">Transmembrane helix</keyword>
<feature type="transmembrane region" description="Helical" evidence="2">
    <location>
        <begin position="115"/>
        <end position="136"/>
    </location>
</feature>
<dbReference type="RefSeq" id="XP_001839535.2">
    <property type="nucleotide sequence ID" value="XM_001839483.2"/>
</dbReference>
<feature type="transmembrane region" description="Helical" evidence="2">
    <location>
        <begin position="69"/>
        <end position="95"/>
    </location>
</feature>
<comment type="caution">
    <text evidence="4">The sequence shown here is derived from an EMBL/GenBank/DDBJ whole genome shotgun (WGS) entry which is preliminary data.</text>
</comment>
<protein>
    <recommendedName>
        <fullName evidence="3">DUF6534 domain-containing protein</fullName>
    </recommendedName>
</protein>
<feature type="region of interest" description="Disordered" evidence="1">
    <location>
        <begin position="316"/>
        <end position="341"/>
    </location>
</feature>
<keyword evidence="5" id="KW-1185">Reference proteome</keyword>
<dbReference type="eggNOG" id="ENOG502T8DX">
    <property type="taxonomic scope" value="Eukaryota"/>
</dbReference>
<evidence type="ECO:0000256" key="1">
    <source>
        <dbReference type="SAM" id="MobiDB-lite"/>
    </source>
</evidence>
<proteinExistence type="predicted"/>
<accession>A8P8B1</accession>
<dbReference type="KEGG" id="cci:CC1G_08914"/>
<feature type="compositionally biased region" description="Low complexity" evidence="1">
    <location>
        <begin position="284"/>
        <end position="304"/>
    </location>
</feature>
<dbReference type="InterPro" id="IPR045339">
    <property type="entry name" value="DUF6534"/>
</dbReference>
<feature type="transmembrane region" description="Helical" evidence="2">
    <location>
        <begin position="12"/>
        <end position="31"/>
    </location>
</feature>
<dbReference type="InParanoid" id="A8P8B1"/>
<dbReference type="VEuPathDB" id="FungiDB:CC1G_08914"/>
<feature type="transmembrane region" description="Helical" evidence="2">
    <location>
        <begin position="190"/>
        <end position="210"/>
    </location>
</feature>
<reference evidence="4 5" key="1">
    <citation type="journal article" date="2010" name="Proc. Natl. Acad. Sci. U.S.A.">
        <title>Insights into evolution of multicellular fungi from the assembled chromosomes of the mushroom Coprinopsis cinerea (Coprinus cinereus).</title>
        <authorList>
            <person name="Stajich J.E."/>
            <person name="Wilke S.K."/>
            <person name="Ahren D."/>
            <person name="Au C.H."/>
            <person name="Birren B.W."/>
            <person name="Borodovsky M."/>
            <person name="Burns C."/>
            <person name="Canback B."/>
            <person name="Casselton L.A."/>
            <person name="Cheng C.K."/>
            <person name="Deng J."/>
            <person name="Dietrich F.S."/>
            <person name="Fargo D.C."/>
            <person name="Farman M.L."/>
            <person name="Gathman A.C."/>
            <person name="Goldberg J."/>
            <person name="Guigo R."/>
            <person name="Hoegger P.J."/>
            <person name="Hooker J.B."/>
            <person name="Huggins A."/>
            <person name="James T.Y."/>
            <person name="Kamada T."/>
            <person name="Kilaru S."/>
            <person name="Kodira C."/>
            <person name="Kues U."/>
            <person name="Kupfer D."/>
            <person name="Kwan H.S."/>
            <person name="Lomsadze A."/>
            <person name="Li W."/>
            <person name="Lilly W.W."/>
            <person name="Ma L.J."/>
            <person name="Mackey A.J."/>
            <person name="Manning G."/>
            <person name="Martin F."/>
            <person name="Muraguchi H."/>
            <person name="Natvig D.O."/>
            <person name="Palmerini H."/>
            <person name="Ramesh M.A."/>
            <person name="Rehmeyer C.J."/>
            <person name="Roe B.A."/>
            <person name="Shenoy N."/>
            <person name="Stanke M."/>
            <person name="Ter-Hovhannisyan V."/>
            <person name="Tunlid A."/>
            <person name="Velagapudi R."/>
            <person name="Vision T.J."/>
            <person name="Zeng Q."/>
            <person name="Zolan M.E."/>
            <person name="Pukkila P.J."/>
        </authorList>
    </citation>
    <scope>NUCLEOTIDE SEQUENCE [LARGE SCALE GENOMIC DNA]</scope>
    <source>
        <strain evidence="5">Okayama-7 / 130 / ATCC MYA-4618 / FGSC 9003</strain>
    </source>
</reference>
<organism evidence="4 5">
    <name type="scientific">Coprinopsis cinerea (strain Okayama-7 / 130 / ATCC MYA-4618 / FGSC 9003)</name>
    <name type="common">Inky cap fungus</name>
    <name type="synonym">Hormographiella aspergillata</name>
    <dbReference type="NCBI Taxonomy" id="240176"/>
    <lineage>
        <taxon>Eukaryota</taxon>
        <taxon>Fungi</taxon>
        <taxon>Dikarya</taxon>
        <taxon>Basidiomycota</taxon>
        <taxon>Agaricomycotina</taxon>
        <taxon>Agaricomycetes</taxon>
        <taxon>Agaricomycetidae</taxon>
        <taxon>Agaricales</taxon>
        <taxon>Agaricineae</taxon>
        <taxon>Psathyrellaceae</taxon>
        <taxon>Coprinopsis</taxon>
    </lineage>
</organism>
<dbReference type="PANTHER" id="PTHR40465:SF1">
    <property type="entry name" value="DUF6534 DOMAIN-CONTAINING PROTEIN"/>
    <property type="match status" value="1"/>
</dbReference>
<dbReference type="OrthoDB" id="3070057at2759"/>
<dbReference type="AlphaFoldDB" id="A8P8B1"/>
<feature type="domain" description="DUF6534" evidence="3">
    <location>
        <begin position="193"/>
        <end position="281"/>
    </location>
</feature>
<evidence type="ECO:0000259" key="3">
    <source>
        <dbReference type="Pfam" id="PF20152"/>
    </source>
</evidence>
<feature type="transmembrane region" description="Helical" evidence="2">
    <location>
        <begin position="148"/>
        <end position="170"/>
    </location>
</feature>